<evidence type="ECO:0000256" key="3">
    <source>
        <dbReference type="SAM" id="MobiDB-lite"/>
    </source>
</evidence>
<dbReference type="SUPFAM" id="SSF54928">
    <property type="entry name" value="RNA-binding domain, RBD"/>
    <property type="match status" value="1"/>
</dbReference>
<dbReference type="EMBL" id="GIIL01005830">
    <property type="protein sequence ID" value="NOV49556.1"/>
    <property type="molecule type" value="Transcribed_RNA"/>
</dbReference>
<name>A0A6M2DTB5_XENCH</name>
<keyword evidence="1 2" id="KW-0694">RNA-binding</keyword>
<reference evidence="5" key="1">
    <citation type="submission" date="2020-03" db="EMBL/GenBank/DDBJ databases">
        <title>Transcriptomic Profiling of the Digestive Tract of the Rat Flea, Xenopsylla cheopis, Following Blood Feeding and Infection with Yersinia pestis.</title>
        <authorList>
            <person name="Bland D.M."/>
            <person name="Martens C.A."/>
            <person name="Virtaneva K."/>
            <person name="Kanakabandi K."/>
            <person name="Long D."/>
            <person name="Rosenke R."/>
            <person name="Saturday G.A."/>
            <person name="Hoyt F.H."/>
            <person name="Bruno D.P."/>
            <person name="Ribeiro J.M.C."/>
            <person name="Hinnebusch J."/>
        </authorList>
    </citation>
    <scope>NUCLEOTIDE SEQUENCE</scope>
</reference>
<feature type="compositionally biased region" description="Gly residues" evidence="3">
    <location>
        <begin position="253"/>
        <end position="265"/>
    </location>
</feature>
<feature type="compositionally biased region" description="Basic residues" evidence="3">
    <location>
        <begin position="277"/>
        <end position="296"/>
    </location>
</feature>
<dbReference type="InterPro" id="IPR012677">
    <property type="entry name" value="Nucleotide-bd_a/b_plait_sf"/>
</dbReference>
<dbReference type="InterPro" id="IPR035979">
    <property type="entry name" value="RBD_domain_sf"/>
</dbReference>
<feature type="compositionally biased region" description="Basic residues" evidence="3">
    <location>
        <begin position="107"/>
        <end position="124"/>
    </location>
</feature>
<evidence type="ECO:0000256" key="1">
    <source>
        <dbReference type="ARBA" id="ARBA00022884"/>
    </source>
</evidence>
<dbReference type="SMART" id="SM00360">
    <property type="entry name" value="RRM"/>
    <property type="match status" value="1"/>
</dbReference>
<feature type="compositionally biased region" description="Basic residues" evidence="3">
    <location>
        <begin position="73"/>
        <end position="96"/>
    </location>
</feature>
<dbReference type="PANTHER" id="PTHR48034">
    <property type="entry name" value="TRANSFORMER-2 SEX-DETERMINING PROTEIN-RELATED"/>
    <property type="match status" value="1"/>
</dbReference>
<dbReference type="CDD" id="cd12363">
    <property type="entry name" value="RRM_TRA2"/>
    <property type="match status" value="1"/>
</dbReference>
<dbReference type="InterPro" id="IPR000504">
    <property type="entry name" value="RRM_dom"/>
</dbReference>
<dbReference type="InterPro" id="IPR050441">
    <property type="entry name" value="RBM"/>
</dbReference>
<dbReference type="AlphaFoldDB" id="A0A6M2DTB5"/>
<evidence type="ECO:0000256" key="2">
    <source>
        <dbReference type="PROSITE-ProRule" id="PRU00176"/>
    </source>
</evidence>
<feature type="region of interest" description="Disordered" evidence="3">
    <location>
        <begin position="218"/>
        <end position="296"/>
    </location>
</feature>
<sequence length="296" mass="34645">MSDHERSLTRDRSSDIKLDHGASPSRRRMMGESRSRSPSPPPIKNLKKSYSRSPSPERPRKNSYRDREPNERRRYKSRSRSRSQRRYRNKYSHSRSRSYSPRGKGYERRRSHSRSPMSQRRRHVGSRENPTQSRCLGVFGLSVYTSESQINHIFSKYGPVERTVVVIDAQTGRSRGFCFVYFENEDDAKVAKEQCSGMELDGKRIRVDYSITKRAHTPTPGIYMGKPTYVSDRGGWGNSRGRPRDRDRDDYYYGGGGGGHRGGWGNNYRDRRSPSPHYRRRRSGRSRSRSYSPRRY</sequence>
<protein>
    <submittedName>
        <fullName evidence="5">Putative conserved protein with signal anchor</fullName>
    </submittedName>
</protein>
<feature type="compositionally biased region" description="Basic and acidic residues" evidence="3">
    <location>
        <begin position="1"/>
        <end position="20"/>
    </location>
</feature>
<feature type="compositionally biased region" description="Basic and acidic residues" evidence="3">
    <location>
        <begin position="55"/>
        <end position="72"/>
    </location>
</feature>
<proteinExistence type="predicted"/>
<feature type="domain" description="RRM" evidence="4">
    <location>
        <begin position="134"/>
        <end position="212"/>
    </location>
</feature>
<dbReference type="Gene3D" id="3.30.70.330">
    <property type="match status" value="1"/>
</dbReference>
<feature type="compositionally biased region" description="Basic and acidic residues" evidence="3">
    <location>
        <begin position="242"/>
        <end position="251"/>
    </location>
</feature>
<organism evidence="5">
    <name type="scientific">Xenopsylla cheopis</name>
    <name type="common">Oriental rat flea</name>
    <name type="synonym">Pulex cheopis</name>
    <dbReference type="NCBI Taxonomy" id="163159"/>
    <lineage>
        <taxon>Eukaryota</taxon>
        <taxon>Metazoa</taxon>
        <taxon>Ecdysozoa</taxon>
        <taxon>Arthropoda</taxon>
        <taxon>Hexapoda</taxon>
        <taxon>Insecta</taxon>
        <taxon>Pterygota</taxon>
        <taxon>Neoptera</taxon>
        <taxon>Endopterygota</taxon>
        <taxon>Siphonaptera</taxon>
        <taxon>Pulicidae</taxon>
        <taxon>Xenopsyllinae</taxon>
        <taxon>Xenopsylla</taxon>
    </lineage>
</organism>
<evidence type="ECO:0000313" key="5">
    <source>
        <dbReference type="EMBL" id="NOV49556.1"/>
    </source>
</evidence>
<accession>A0A6M2DTB5</accession>
<dbReference type="GO" id="GO:0003723">
    <property type="term" value="F:RNA binding"/>
    <property type="evidence" value="ECO:0007669"/>
    <property type="project" value="UniProtKB-UniRule"/>
</dbReference>
<evidence type="ECO:0000259" key="4">
    <source>
        <dbReference type="PROSITE" id="PS50102"/>
    </source>
</evidence>
<dbReference type="Pfam" id="PF00076">
    <property type="entry name" value="RRM_1"/>
    <property type="match status" value="1"/>
</dbReference>
<dbReference type="PROSITE" id="PS50102">
    <property type="entry name" value="RRM"/>
    <property type="match status" value="1"/>
</dbReference>
<feature type="region of interest" description="Disordered" evidence="3">
    <location>
        <begin position="1"/>
        <end position="132"/>
    </location>
</feature>